<comment type="caution">
    <text evidence="3">The sequence shown here is derived from an EMBL/GenBank/DDBJ whole genome shotgun (WGS) entry which is preliminary data.</text>
</comment>
<dbReference type="Pfam" id="PF20172">
    <property type="entry name" value="DUF6538"/>
    <property type="match status" value="1"/>
</dbReference>
<dbReference type="Proteomes" id="UP000252893">
    <property type="component" value="Unassembled WGS sequence"/>
</dbReference>
<dbReference type="GO" id="GO:0003677">
    <property type="term" value="F:DNA binding"/>
    <property type="evidence" value="ECO:0007669"/>
    <property type="project" value="InterPro"/>
</dbReference>
<dbReference type="Gene3D" id="1.10.443.10">
    <property type="entry name" value="Intergrase catalytic core"/>
    <property type="match status" value="1"/>
</dbReference>
<organism evidence="3 4">
    <name type="scientific">Pseudochrobactrum asaccharolyticum</name>
    <dbReference type="NCBI Taxonomy" id="354351"/>
    <lineage>
        <taxon>Bacteria</taxon>
        <taxon>Pseudomonadati</taxon>
        <taxon>Pseudomonadota</taxon>
        <taxon>Alphaproteobacteria</taxon>
        <taxon>Hyphomicrobiales</taxon>
        <taxon>Brucellaceae</taxon>
        <taxon>Pseudochrobactrum</taxon>
    </lineage>
</organism>
<gene>
    <name evidence="3" type="ORF">DFR47_1131</name>
</gene>
<dbReference type="SUPFAM" id="SSF56349">
    <property type="entry name" value="DNA breaking-rejoining enzymes"/>
    <property type="match status" value="1"/>
</dbReference>
<dbReference type="PROSITE" id="PS51898">
    <property type="entry name" value="TYR_RECOMBINASE"/>
    <property type="match status" value="1"/>
</dbReference>
<evidence type="ECO:0000313" key="3">
    <source>
        <dbReference type="EMBL" id="RBO90440.1"/>
    </source>
</evidence>
<accession>A0A366DK40</accession>
<dbReference type="InterPro" id="IPR002104">
    <property type="entry name" value="Integrase_catalytic"/>
</dbReference>
<keyword evidence="1" id="KW-0233">DNA recombination</keyword>
<evidence type="ECO:0000313" key="4">
    <source>
        <dbReference type="Proteomes" id="UP000252893"/>
    </source>
</evidence>
<dbReference type="GO" id="GO:0015074">
    <property type="term" value="P:DNA integration"/>
    <property type="evidence" value="ECO:0007669"/>
    <property type="project" value="InterPro"/>
</dbReference>
<sequence length="456" mass="52179">MKPSKTNYKTGSHPDRFLSLRGGTYQYLRHIPSEVKEMDKRGPVIRLSLRTNDLAKARALRDIHEEADNILWASLTMNEENPWEKHEARIRLARAMGFSHRPAAEISAGSIESILERIEAIPRTAQSKPVIEAILGDADTPSVSVREAFDIYVEKIEAHKLRSKSANQKIRWRQSKLQSIINFVDVCGNLDIHSITRAEARKFYDYWMQKIAPMEGQGTHSPDTGNRRLGDMSELYKSYFTYIENPDKENPFEALRFKRTGKLRRKRLPFSHEWITDKLLKPGALSGLNDEARGIFLVMANIGARPSEIANLSADRIILDHEVPHIKIEPDDDPDDPREIKTETSIRIIPLVGLALDVMKKYPNGFPRYRDKGDTLSGAVGKYLRENNLFEMPRQTFYSLRHSFEDRMKNAKIDAEVRKILMGHSIDRQSYGEGGSLKLRQEAMQAVSLPYDPVIV</sequence>
<dbReference type="AlphaFoldDB" id="A0A366DK40"/>
<dbReference type="InterPro" id="IPR046668">
    <property type="entry name" value="DUF6538"/>
</dbReference>
<keyword evidence="4" id="KW-1185">Reference proteome</keyword>
<dbReference type="GO" id="GO:0006310">
    <property type="term" value="P:DNA recombination"/>
    <property type="evidence" value="ECO:0007669"/>
    <property type="project" value="UniProtKB-KW"/>
</dbReference>
<evidence type="ECO:0000259" key="2">
    <source>
        <dbReference type="PROSITE" id="PS51898"/>
    </source>
</evidence>
<dbReference type="InterPro" id="IPR013762">
    <property type="entry name" value="Integrase-like_cat_sf"/>
</dbReference>
<feature type="domain" description="Tyr recombinase" evidence="2">
    <location>
        <begin position="265"/>
        <end position="444"/>
    </location>
</feature>
<evidence type="ECO:0000256" key="1">
    <source>
        <dbReference type="ARBA" id="ARBA00023172"/>
    </source>
</evidence>
<reference evidence="3 4" key="1">
    <citation type="submission" date="2018-06" db="EMBL/GenBank/DDBJ databases">
        <title>Genomic Encyclopedia of Type Strains, Phase IV (KMG-IV): sequencing the most valuable type-strain genomes for metagenomic binning, comparative biology and taxonomic classification.</title>
        <authorList>
            <person name="Goeker M."/>
        </authorList>
    </citation>
    <scope>NUCLEOTIDE SEQUENCE [LARGE SCALE GENOMIC DNA]</scope>
    <source>
        <strain evidence="3 4">DSM 25619</strain>
    </source>
</reference>
<name>A0A366DK40_9HYPH</name>
<proteinExistence type="predicted"/>
<dbReference type="RefSeq" id="WP_170137569.1">
    <property type="nucleotide sequence ID" value="NZ_JBHEEG010000005.1"/>
</dbReference>
<protein>
    <submittedName>
        <fullName evidence="3">Site-specific recombinase XerD</fullName>
    </submittedName>
</protein>
<dbReference type="InterPro" id="IPR011010">
    <property type="entry name" value="DNA_brk_join_enz"/>
</dbReference>
<dbReference type="EMBL" id="QNRH01000013">
    <property type="protein sequence ID" value="RBO90440.1"/>
    <property type="molecule type" value="Genomic_DNA"/>
</dbReference>